<gene>
    <name evidence="2" type="ORF">OCL97_02995</name>
</gene>
<sequence length="43" mass="4716">MTVTKMDHALLSFAFLGNLSAPAKRNYGRPPPEPKSRDAKSKS</sequence>
<evidence type="ECO:0000256" key="1">
    <source>
        <dbReference type="SAM" id="MobiDB-lite"/>
    </source>
</evidence>
<keyword evidence="3" id="KW-1185">Reference proteome</keyword>
<dbReference type="Proteomes" id="UP001598130">
    <property type="component" value="Unassembled WGS sequence"/>
</dbReference>
<organism evidence="2 3">
    <name type="scientific">Phenylobacterium ferrooxidans</name>
    <dbReference type="NCBI Taxonomy" id="2982689"/>
    <lineage>
        <taxon>Bacteria</taxon>
        <taxon>Pseudomonadati</taxon>
        <taxon>Pseudomonadota</taxon>
        <taxon>Alphaproteobacteria</taxon>
        <taxon>Caulobacterales</taxon>
        <taxon>Caulobacteraceae</taxon>
        <taxon>Phenylobacterium</taxon>
    </lineage>
</organism>
<reference evidence="2 3" key="1">
    <citation type="submission" date="2022-09" db="EMBL/GenBank/DDBJ databases">
        <title>New species of Phenylobacterium.</title>
        <authorList>
            <person name="Mieszkin S."/>
        </authorList>
    </citation>
    <scope>NUCLEOTIDE SEQUENCE [LARGE SCALE GENOMIC DNA]</scope>
    <source>
        <strain evidence="2 3">HK31-G</strain>
    </source>
</reference>
<protein>
    <submittedName>
        <fullName evidence="2">Uncharacterized protein</fullName>
    </submittedName>
</protein>
<accession>A0ABW6CIN7</accession>
<evidence type="ECO:0000313" key="3">
    <source>
        <dbReference type="Proteomes" id="UP001598130"/>
    </source>
</evidence>
<proteinExistence type="predicted"/>
<dbReference type="RefSeq" id="WP_310540341.1">
    <property type="nucleotide sequence ID" value="NZ_JAOTJD010000003.1"/>
</dbReference>
<evidence type="ECO:0000313" key="2">
    <source>
        <dbReference type="EMBL" id="MFD3262929.1"/>
    </source>
</evidence>
<name>A0ABW6CIN7_9CAUL</name>
<comment type="caution">
    <text evidence="2">The sequence shown here is derived from an EMBL/GenBank/DDBJ whole genome shotgun (WGS) entry which is preliminary data.</text>
</comment>
<feature type="region of interest" description="Disordered" evidence="1">
    <location>
        <begin position="21"/>
        <end position="43"/>
    </location>
</feature>
<dbReference type="EMBL" id="JAOTJD010000003">
    <property type="protein sequence ID" value="MFD3262929.1"/>
    <property type="molecule type" value="Genomic_DNA"/>
</dbReference>
<feature type="compositionally biased region" description="Basic and acidic residues" evidence="1">
    <location>
        <begin position="32"/>
        <end position="43"/>
    </location>
</feature>